<gene>
    <name evidence="1" type="ORF">LBRM2904_29.2940</name>
</gene>
<name>A0A3P3ZC56_LEIBR</name>
<sequence length="337" mass="38983">MRSFSEYTSYRLRVTILSFNAFSPAPRGMAPYRRCRLHSSLRCYCRAPFCFRVLLLPYLDLLGRGRRRHYRLFSFPPRREPEETSERRIGTVCMPRLIHASHRPEGGRGNEKLTKSVPKTANDLAAQSLANLWRRLFQSYVHFTQPGCEPFVSDSITDLDCVDDVANADTALDTLWAAGFAASSAPDALIVHLFLANEHFDAVSWIIAFCLVDRLQLSHYVRQRLRVLSFLQPRENSSSCFLRLAKAHVTQLLFTAYSLAFKWHLDYTVSVKYLTSLLPHARSTRGRILHRTIQEELRVLETLEFNCAVSQNHLLQLMDHFLTASERRYVLHVVHRE</sequence>
<evidence type="ECO:0000313" key="2">
    <source>
        <dbReference type="Proteomes" id="UP000319462"/>
    </source>
</evidence>
<accession>A0A3P3ZC56</accession>
<proteinExistence type="predicted"/>
<reference evidence="1 2" key="1">
    <citation type="submission" date="2018-09" db="EMBL/GenBank/DDBJ databases">
        <authorList>
            <person name="Peiro R."/>
            <person name="Begona"/>
            <person name="Cbmso G."/>
            <person name="Lopez M."/>
            <person name="Gonzalez S."/>
        </authorList>
    </citation>
    <scope>NUCLEOTIDE SEQUENCE [LARGE SCALE GENOMIC DNA]</scope>
</reference>
<dbReference type="EMBL" id="LS997628">
    <property type="protein sequence ID" value="SYZ67810.1"/>
    <property type="molecule type" value="Genomic_DNA"/>
</dbReference>
<dbReference type="Proteomes" id="UP000319462">
    <property type="component" value="Chromosome 29"/>
</dbReference>
<dbReference type="AlphaFoldDB" id="A0A3P3ZC56"/>
<evidence type="ECO:0000313" key="1">
    <source>
        <dbReference type="EMBL" id="SYZ67810.1"/>
    </source>
</evidence>
<protein>
    <submittedName>
        <fullName evidence="1">Hypothetical_protein</fullName>
    </submittedName>
</protein>
<organism evidence="1 2">
    <name type="scientific">Leishmania braziliensis MHOM/BR/75/M2904</name>
    <dbReference type="NCBI Taxonomy" id="420245"/>
    <lineage>
        <taxon>Eukaryota</taxon>
        <taxon>Discoba</taxon>
        <taxon>Euglenozoa</taxon>
        <taxon>Kinetoplastea</taxon>
        <taxon>Metakinetoplastina</taxon>
        <taxon>Trypanosomatida</taxon>
        <taxon>Trypanosomatidae</taxon>
        <taxon>Leishmaniinae</taxon>
        <taxon>Leishmania</taxon>
        <taxon>Leishmania braziliensis species complex</taxon>
    </lineage>
</organism>